<feature type="transmembrane region" description="Helical" evidence="1">
    <location>
        <begin position="40"/>
        <end position="58"/>
    </location>
</feature>
<keyword evidence="1" id="KW-0812">Transmembrane</keyword>
<evidence type="ECO:0000313" key="2">
    <source>
        <dbReference type="EMBL" id="GAA4681729.1"/>
    </source>
</evidence>
<keyword evidence="1" id="KW-0472">Membrane</keyword>
<sequence length="64" mass="6755">MHDRRRSVTLIGLMAVAVISAAVLGLGVADSLLNGASSPWLIIAAVTLVASLTFLAPLRRTRRD</sequence>
<organism evidence="2 3">
    <name type="scientific">Frondihabitans cladoniiphilus</name>
    <dbReference type="NCBI Taxonomy" id="715785"/>
    <lineage>
        <taxon>Bacteria</taxon>
        <taxon>Bacillati</taxon>
        <taxon>Actinomycetota</taxon>
        <taxon>Actinomycetes</taxon>
        <taxon>Micrococcales</taxon>
        <taxon>Microbacteriaceae</taxon>
        <taxon>Frondihabitans</taxon>
    </lineage>
</organism>
<feature type="transmembrane region" description="Helical" evidence="1">
    <location>
        <begin position="7"/>
        <end position="28"/>
    </location>
</feature>
<reference evidence="3" key="1">
    <citation type="journal article" date="2019" name="Int. J. Syst. Evol. Microbiol.">
        <title>The Global Catalogue of Microorganisms (GCM) 10K type strain sequencing project: providing services to taxonomists for standard genome sequencing and annotation.</title>
        <authorList>
            <consortium name="The Broad Institute Genomics Platform"/>
            <consortium name="The Broad Institute Genome Sequencing Center for Infectious Disease"/>
            <person name="Wu L."/>
            <person name="Ma J."/>
        </authorList>
    </citation>
    <scope>NUCLEOTIDE SEQUENCE [LARGE SCALE GENOMIC DNA]</scope>
    <source>
        <strain evidence="3">JCM 18956</strain>
    </source>
</reference>
<gene>
    <name evidence="2" type="ORF">GCM10025780_28890</name>
</gene>
<keyword evidence="3" id="KW-1185">Reference proteome</keyword>
<evidence type="ECO:0000313" key="3">
    <source>
        <dbReference type="Proteomes" id="UP001501295"/>
    </source>
</evidence>
<protein>
    <recommendedName>
        <fullName evidence="4">MYXO-CTERM domain-containing protein</fullName>
    </recommendedName>
</protein>
<evidence type="ECO:0008006" key="4">
    <source>
        <dbReference type="Google" id="ProtNLM"/>
    </source>
</evidence>
<dbReference type="Proteomes" id="UP001501295">
    <property type="component" value="Unassembled WGS sequence"/>
</dbReference>
<proteinExistence type="predicted"/>
<dbReference type="RefSeq" id="WP_345376628.1">
    <property type="nucleotide sequence ID" value="NZ_BAABLM010000006.1"/>
</dbReference>
<comment type="caution">
    <text evidence="2">The sequence shown here is derived from an EMBL/GenBank/DDBJ whole genome shotgun (WGS) entry which is preliminary data.</text>
</comment>
<accession>A0ABP8W5T6</accession>
<dbReference type="EMBL" id="BAABLM010000006">
    <property type="protein sequence ID" value="GAA4681729.1"/>
    <property type="molecule type" value="Genomic_DNA"/>
</dbReference>
<evidence type="ECO:0000256" key="1">
    <source>
        <dbReference type="SAM" id="Phobius"/>
    </source>
</evidence>
<name>A0ABP8W5T6_9MICO</name>
<keyword evidence="1" id="KW-1133">Transmembrane helix</keyword>